<gene>
    <name evidence="1" type="ORF">LFW2832_00227</name>
</gene>
<organism evidence="1 2">
    <name type="scientific">Candidatus Bilamarchaeum dharawalense</name>
    <dbReference type="NCBI Taxonomy" id="2885759"/>
    <lineage>
        <taxon>Archaea</taxon>
        <taxon>Candidatus Micrarchaeota</taxon>
        <taxon>Candidatus Micrarchaeia</taxon>
        <taxon>Candidatus Anstonellales</taxon>
        <taxon>Candidatus Bilamarchaeaceae</taxon>
        <taxon>Candidatus Bilamarchaeum</taxon>
    </lineage>
</organism>
<sequence>MIPESKLIRSELTIRELALPEEVILARKSLVRWLALSLGLIMPNESRKLLLDILEVIFELHVEKESPTTRDIIAKLESNTKEKQNPKAVYYHLQRLTKLGVLSRKKGRYLLGDGETRNLKEIFKGFYLKKVDGAFVNIATALDKLENNYR</sequence>
<comment type="caution">
    <text evidence="1">The sequence shown here is derived from an EMBL/GenBank/DDBJ whole genome shotgun (WGS) entry which is preliminary data.</text>
</comment>
<dbReference type="AlphaFoldDB" id="A0A5E4LMK4"/>
<reference evidence="1 2" key="1">
    <citation type="submission" date="2019-08" db="EMBL/GenBank/DDBJ databases">
        <authorList>
            <person name="Vazquez-Campos X."/>
        </authorList>
    </citation>
    <scope>NUCLEOTIDE SEQUENCE [LARGE SCALE GENOMIC DNA]</scope>
    <source>
        <strain evidence="1">LFW-283_2</strain>
    </source>
</reference>
<dbReference type="Proteomes" id="UP000789941">
    <property type="component" value="Unassembled WGS sequence"/>
</dbReference>
<evidence type="ECO:0000313" key="1">
    <source>
        <dbReference type="EMBL" id="VVC03204.1"/>
    </source>
</evidence>
<proteinExistence type="predicted"/>
<accession>A0A5E4LMK4</accession>
<name>A0A5E4LMK4_9ARCH</name>
<protein>
    <submittedName>
        <fullName evidence="1">Uncharacterized protein</fullName>
    </submittedName>
</protein>
<dbReference type="EMBL" id="CABMJJ010000007">
    <property type="protein sequence ID" value="VVC03204.1"/>
    <property type="molecule type" value="Genomic_DNA"/>
</dbReference>
<evidence type="ECO:0000313" key="2">
    <source>
        <dbReference type="Proteomes" id="UP000789941"/>
    </source>
</evidence>